<dbReference type="EMBL" id="CATOUU010000380">
    <property type="protein sequence ID" value="CAI9927379.1"/>
    <property type="molecule type" value="Genomic_DNA"/>
</dbReference>
<name>A0AA86NZ36_9EUKA</name>
<proteinExistence type="predicted"/>
<organism evidence="1">
    <name type="scientific">Hexamita inflata</name>
    <dbReference type="NCBI Taxonomy" id="28002"/>
    <lineage>
        <taxon>Eukaryota</taxon>
        <taxon>Metamonada</taxon>
        <taxon>Diplomonadida</taxon>
        <taxon>Hexamitidae</taxon>
        <taxon>Hexamitinae</taxon>
        <taxon>Hexamita</taxon>
    </lineage>
</organism>
<reference evidence="2 3" key="2">
    <citation type="submission" date="2024-07" db="EMBL/GenBank/DDBJ databases">
        <authorList>
            <person name="Akdeniz Z."/>
        </authorList>
    </citation>
    <scope>NUCLEOTIDE SEQUENCE [LARGE SCALE GENOMIC DNA]</scope>
</reference>
<evidence type="ECO:0000313" key="2">
    <source>
        <dbReference type="EMBL" id="CAL5972500.1"/>
    </source>
</evidence>
<reference evidence="1" key="1">
    <citation type="submission" date="2023-06" db="EMBL/GenBank/DDBJ databases">
        <authorList>
            <person name="Kurt Z."/>
        </authorList>
    </citation>
    <scope>NUCLEOTIDE SEQUENCE</scope>
</reference>
<evidence type="ECO:0000313" key="3">
    <source>
        <dbReference type="Proteomes" id="UP001642409"/>
    </source>
</evidence>
<evidence type="ECO:0000313" key="1">
    <source>
        <dbReference type="EMBL" id="CAI9927379.1"/>
    </source>
</evidence>
<sequence length="241" mass="28050">MSQQKISRTVLSRAEQERIDDIIKTHVCNCLHLIQFEQQEAQDYQLNRTKLCREINWTAIDKQLGKSYATKSYAYKRFFDVILPNLLPSYPHEIVVQIEKNIKEQVSFTPDLHEIVKSPRGVSDLVKKISKQTKDKFNLQGSDIYSYKKEVDRINHAIEKCICDYCNSMTTVKVADLIVFQKLKETQDYQSVQKHAVTRVLTANGETNENRDEDEIQISATSPNSELNYLTETFEFSFLIK</sequence>
<protein>
    <submittedName>
        <fullName evidence="2">Hypothetical_protein</fullName>
    </submittedName>
</protein>
<dbReference type="Proteomes" id="UP001642409">
    <property type="component" value="Unassembled WGS sequence"/>
</dbReference>
<comment type="caution">
    <text evidence="1">The sequence shown here is derived from an EMBL/GenBank/DDBJ whole genome shotgun (WGS) entry which is preliminary data.</text>
</comment>
<gene>
    <name evidence="1" type="ORF">HINF_LOCUS15024</name>
    <name evidence="2" type="ORF">HINF_LOCUS1936</name>
</gene>
<accession>A0AA86NZ36</accession>
<dbReference type="EMBL" id="CAXDID020000003">
    <property type="protein sequence ID" value="CAL5972500.1"/>
    <property type="molecule type" value="Genomic_DNA"/>
</dbReference>
<dbReference type="AlphaFoldDB" id="A0AA86NZ36"/>
<keyword evidence="3" id="KW-1185">Reference proteome</keyword>